<dbReference type="Gene3D" id="3.40.50.10540">
    <property type="entry name" value="Crotonobetainyl-coa:carnitine coa-transferase, domain 1"/>
    <property type="match status" value="1"/>
</dbReference>
<keyword evidence="1 2" id="KW-0808">Transferase</keyword>
<evidence type="ECO:0000313" key="2">
    <source>
        <dbReference type="EMBL" id="BAU46700.1"/>
    </source>
</evidence>
<evidence type="ECO:0000256" key="1">
    <source>
        <dbReference type="ARBA" id="ARBA00022679"/>
    </source>
</evidence>
<dbReference type="EMBL" id="AP014936">
    <property type="protein sequence ID" value="BAU46700.1"/>
    <property type="molecule type" value="Genomic_DNA"/>
</dbReference>
<dbReference type="Pfam" id="PF02515">
    <property type="entry name" value="CoA_transf_3"/>
    <property type="match status" value="1"/>
</dbReference>
<dbReference type="InterPro" id="IPR023606">
    <property type="entry name" value="CoA-Trfase_III_dom_1_sf"/>
</dbReference>
<dbReference type="AlphaFoldDB" id="A0A1B4UZW6"/>
<dbReference type="Gene3D" id="3.30.1540.10">
    <property type="entry name" value="formyl-coa transferase, domain 3"/>
    <property type="match status" value="1"/>
</dbReference>
<gene>
    <name evidence="2" type="ORF">SVA_0118</name>
</gene>
<dbReference type="SUPFAM" id="SSF89796">
    <property type="entry name" value="CoA-transferase family III (CaiB/BaiF)"/>
    <property type="match status" value="1"/>
</dbReference>
<accession>A0A1B4UZW6</accession>
<dbReference type="Proteomes" id="UP000218899">
    <property type="component" value="Chromosome"/>
</dbReference>
<dbReference type="PANTHER" id="PTHR48207">
    <property type="entry name" value="SUCCINATE--HYDROXYMETHYLGLUTARATE COA-TRANSFERASE"/>
    <property type="match status" value="1"/>
</dbReference>
<keyword evidence="3" id="KW-1185">Reference proteome</keyword>
<reference evidence="2 3" key="1">
    <citation type="submission" date="2015-08" db="EMBL/GenBank/DDBJ databases">
        <title>Complete genome sequence of Sulfurifustis variabilis.</title>
        <authorList>
            <person name="Miura A."/>
            <person name="Kojima H."/>
            <person name="Fukui M."/>
        </authorList>
    </citation>
    <scope>NUCLEOTIDE SEQUENCE [LARGE SCALE GENOMIC DNA]</scope>
    <source>
        <strain evidence="3">skN76</strain>
    </source>
</reference>
<evidence type="ECO:0000313" key="3">
    <source>
        <dbReference type="Proteomes" id="UP000218899"/>
    </source>
</evidence>
<dbReference type="RefSeq" id="WP_096457290.1">
    <property type="nucleotide sequence ID" value="NZ_AP014936.1"/>
</dbReference>
<dbReference type="OrthoDB" id="9058532at2"/>
<sequence>MAHGALAGVKVIELSHIMAGPMCGVLLADLGADVIKVEKYPDGDDSRRMIPPTIDGESAAFMMLNRNKRGTSINLKHPAGKEILARMLRTADVVVENYRPGTMERFGFGYESLKKENPGLIYCQLTGFGTTGPYADRAGFDLIAQGMSGLMSITGEGPGRPPVKVGVPITDITAGILGAVGILAAYTHRLKTGEGQRVDTSLLEAGIVHTGWQTAIALATGASPGPLGSAHPLSAPYQAIQTADGWINVGAANQANWLRLVEVIGEPELAQDPRFKDNAARMQNLPPLVERLTARFRAATTAEWLERLERAGVPAGPVLSINEMLQDPQVNAREMVVEVEHARLGSVKTLGAPVKLSATPARVARAAPVLGQHTREILKEYGYDDAAIERFAAEGAVVVAK</sequence>
<dbReference type="InterPro" id="IPR003673">
    <property type="entry name" value="CoA-Trfase_fam_III"/>
</dbReference>
<protein>
    <submittedName>
        <fullName evidence="2">CoA-transferase</fullName>
    </submittedName>
</protein>
<dbReference type="PANTHER" id="PTHR48207:SF4">
    <property type="entry name" value="BLL6097 PROTEIN"/>
    <property type="match status" value="1"/>
</dbReference>
<dbReference type="KEGG" id="sva:SVA_0118"/>
<name>A0A1B4UZW6_9GAMM</name>
<dbReference type="GO" id="GO:0008410">
    <property type="term" value="F:CoA-transferase activity"/>
    <property type="evidence" value="ECO:0007669"/>
    <property type="project" value="TreeGrafter"/>
</dbReference>
<organism evidence="2 3">
    <name type="scientific">Sulfurifustis variabilis</name>
    <dbReference type="NCBI Taxonomy" id="1675686"/>
    <lineage>
        <taxon>Bacteria</taxon>
        <taxon>Pseudomonadati</taxon>
        <taxon>Pseudomonadota</taxon>
        <taxon>Gammaproteobacteria</taxon>
        <taxon>Acidiferrobacterales</taxon>
        <taxon>Acidiferrobacteraceae</taxon>
        <taxon>Sulfurifustis</taxon>
    </lineage>
</organism>
<dbReference type="InterPro" id="IPR050483">
    <property type="entry name" value="CoA-transferase_III_domain"/>
</dbReference>
<proteinExistence type="predicted"/>
<dbReference type="InterPro" id="IPR044855">
    <property type="entry name" value="CoA-Trfase_III_dom3_sf"/>
</dbReference>